<organism evidence="1 2">
    <name type="scientific">Hypoxylon rubiginosum</name>
    <dbReference type="NCBI Taxonomy" id="110542"/>
    <lineage>
        <taxon>Eukaryota</taxon>
        <taxon>Fungi</taxon>
        <taxon>Dikarya</taxon>
        <taxon>Ascomycota</taxon>
        <taxon>Pezizomycotina</taxon>
        <taxon>Sordariomycetes</taxon>
        <taxon>Xylariomycetidae</taxon>
        <taxon>Xylariales</taxon>
        <taxon>Hypoxylaceae</taxon>
        <taxon>Hypoxylon</taxon>
    </lineage>
</organism>
<dbReference type="EMBL" id="MU393461">
    <property type="protein sequence ID" value="KAI4866227.1"/>
    <property type="molecule type" value="Genomic_DNA"/>
</dbReference>
<evidence type="ECO:0000313" key="2">
    <source>
        <dbReference type="Proteomes" id="UP001497700"/>
    </source>
</evidence>
<proteinExistence type="predicted"/>
<evidence type="ECO:0000313" key="1">
    <source>
        <dbReference type="EMBL" id="KAI4866227.1"/>
    </source>
</evidence>
<dbReference type="Proteomes" id="UP001497700">
    <property type="component" value="Unassembled WGS sequence"/>
</dbReference>
<accession>A0ACB9Z3D4</accession>
<name>A0ACB9Z3D4_9PEZI</name>
<keyword evidence="2" id="KW-1185">Reference proteome</keyword>
<protein>
    <submittedName>
        <fullName evidence="1">Cytochrome P450</fullName>
    </submittedName>
</protein>
<gene>
    <name evidence="1" type="ORF">F4820DRAFT_469048</name>
</gene>
<reference evidence="1 2" key="1">
    <citation type="journal article" date="2022" name="New Phytol.">
        <title>Ecological generalism drives hyperdiversity of secondary metabolite gene clusters in xylarialean endophytes.</title>
        <authorList>
            <person name="Franco M.E.E."/>
            <person name="Wisecaver J.H."/>
            <person name="Arnold A.E."/>
            <person name="Ju Y.M."/>
            <person name="Slot J.C."/>
            <person name="Ahrendt S."/>
            <person name="Moore L.P."/>
            <person name="Eastman K.E."/>
            <person name="Scott K."/>
            <person name="Konkel Z."/>
            <person name="Mondo S.J."/>
            <person name="Kuo A."/>
            <person name="Hayes R.D."/>
            <person name="Haridas S."/>
            <person name="Andreopoulos B."/>
            <person name="Riley R."/>
            <person name="LaButti K."/>
            <person name="Pangilinan J."/>
            <person name="Lipzen A."/>
            <person name="Amirebrahimi M."/>
            <person name="Yan J."/>
            <person name="Adam C."/>
            <person name="Keymanesh K."/>
            <person name="Ng V."/>
            <person name="Louie K."/>
            <person name="Northen T."/>
            <person name="Drula E."/>
            <person name="Henrissat B."/>
            <person name="Hsieh H.M."/>
            <person name="Youens-Clark K."/>
            <person name="Lutzoni F."/>
            <person name="Miadlikowska J."/>
            <person name="Eastwood D.C."/>
            <person name="Hamelin R.C."/>
            <person name="Grigoriev I.V."/>
            <person name="U'Ren J.M."/>
        </authorList>
    </citation>
    <scope>NUCLEOTIDE SEQUENCE [LARGE SCALE GENOMIC DNA]</scope>
    <source>
        <strain evidence="1 2">CBS 119005</strain>
    </source>
</reference>
<comment type="caution">
    <text evidence="1">The sequence shown here is derived from an EMBL/GenBank/DDBJ whole genome shotgun (WGS) entry which is preliminary data.</text>
</comment>
<sequence length="492" mass="56474">MISATSLIGIFLFAVWTARVLWAWYRLRHIPGSFWVSCTKIWQVKTQIKGAWHYELRKLGDQYGDLFRVGPNQLMTVDVDIVRRMAHPKSAYTRAPFYQTFRFNPAQDHSFSLLDDQEHIRRRTNLGPGYTGNTHVEICIDRQVARLVDLIQRKYISTSNEYRPLDLTAITFFFAMDCIGDLSYGQPFGCLDEGTDVHKFTKWNEDFFSTAIVIANFHWLTKIFFRPPFNKIYPSTRDNDGVGKYMALAHEAVERSFGDDKKRRRDVLASFIEQGVTKEEAINELMLQVVAGTDTVATAIRMTILFLTSSPVAYEKLKSEIDEAISKGKISSPIRDTEARQLPYLQAVIKEGVRVFPVVTATFFKRVPKGGDVISGYFVPEGTEVGHNVLGIMRSRKYWGEDADIFRPERWIEADEETFEMMTGVVETLWGAGRYKCLGRAIAQVELNKVFVELLRRFDFAVVTPQHPVDIVNSGFFLMSELNMRVTERKSI</sequence>